<dbReference type="Proteomes" id="UP001152749">
    <property type="component" value="Chromosome"/>
</dbReference>
<evidence type="ECO:0000256" key="1">
    <source>
        <dbReference type="SAM" id="Phobius"/>
    </source>
</evidence>
<accession>A0A9W4TEK7</accession>
<dbReference type="RefSeq" id="WP_263361989.1">
    <property type="nucleotide sequence ID" value="NZ_OX336425.1"/>
</dbReference>
<dbReference type="AlphaFoldDB" id="A0A9W4TEK7"/>
<reference evidence="2" key="1">
    <citation type="submission" date="2022-09" db="EMBL/GenBank/DDBJ databases">
        <authorList>
            <person name="Duchaud E."/>
        </authorList>
    </citation>
    <scope>NUCLEOTIDE SEQUENCE</scope>
    <source>
        <strain evidence="2">TRV642</strain>
    </source>
</reference>
<organism evidence="2 3">
    <name type="scientific">Flavobacterium collinsii</name>
    <dbReference type="NCBI Taxonomy" id="1114861"/>
    <lineage>
        <taxon>Bacteria</taxon>
        <taxon>Pseudomonadati</taxon>
        <taxon>Bacteroidota</taxon>
        <taxon>Flavobacteriia</taxon>
        <taxon>Flavobacteriales</taxon>
        <taxon>Flavobacteriaceae</taxon>
        <taxon>Flavobacterium</taxon>
    </lineage>
</organism>
<keyword evidence="1" id="KW-1133">Transmembrane helix</keyword>
<evidence type="ECO:0000313" key="3">
    <source>
        <dbReference type="Proteomes" id="UP001152749"/>
    </source>
</evidence>
<sequence length="272" mass="31562">MKTLENQTLLYDEDCPLCNLYTTGFVKSGMLDQNGRKSYCQLSEEEQNFVDLKRAPNEIALIDNTTKTVLYGVDSLLKVIGYSFPWIEKMGKTKPVHFILRKLYSFVSYNRKVIIPGEIKEENKLQCTPDYNYSYRFLFIAFASTITTFVLFQYSNLISILPQTTIFREAVLTLGQIVFQSMFMLKTAQKTFLNYIGNLMTVSLMGSLILLPILIANQFANIPDLLVLAWFGITVFIMFKEHFRRIKILKLPKYLCLTWILYRIIALLLILN</sequence>
<name>A0A9W4TEK7_9FLAO</name>
<dbReference type="EMBL" id="OX336425">
    <property type="protein sequence ID" value="CAI2765518.1"/>
    <property type="molecule type" value="Genomic_DNA"/>
</dbReference>
<proteinExistence type="predicted"/>
<feature type="transmembrane region" description="Helical" evidence="1">
    <location>
        <begin position="251"/>
        <end position="271"/>
    </location>
</feature>
<dbReference type="KEGG" id="fcs:TRV642_0447"/>
<keyword evidence="1" id="KW-0812">Transmembrane</keyword>
<keyword evidence="1" id="KW-0472">Membrane</keyword>
<feature type="transmembrane region" description="Helical" evidence="1">
    <location>
        <begin position="133"/>
        <end position="154"/>
    </location>
</feature>
<feature type="transmembrane region" description="Helical" evidence="1">
    <location>
        <begin position="192"/>
        <end position="216"/>
    </location>
</feature>
<feature type="transmembrane region" description="Helical" evidence="1">
    <location>
        <begin position="166"/>
        <end position="185"/>
    </location>
</feature>
<evidence type="ECO:0000313" key="2">
    <source>
        <dbReference type="EMBL" id="CAI2765518.1"/>
    </source>
</evidence>
<feature type="transmembrane region" description="Helical" evidence="1">
    <location>
        <begin position="222"/>
        <end position="239"/>
    </location>
</feature>
<evidence type="ECO:0008006" key="4">
    <source>
        <dbReference type="Google" id="ProtNLM"/>
    </source>
</evidence>
<gene>
    <name evidence="2" type="ORF">TRV642_0447</name>
</gene>
<protein>
    <recommendedName>
        <fullName evidence="4">DUF393 domain-containing protein</fullName>
    </recommendedName>
</protein>